<comment type="caution">
    <text evidence="2">The sequence shown here is derived from an EMBL/GenBank/DDBJ whole genome shotgun (WGS) entry which is preliminary data.</text>
</comment>
<reference evidence="2 3" key="1">
    <citation type="submission" date="2020-02" db="EMBL/GenBank/DDBJ databases">
        <title>Sequencing the genomes of 1000 actinobacteria strains.</title>
        <authorList>
            <person name="Klenk H.-P."/>
        </authorList>
    </citation>
    <scope>NUCLEOTIDE SEQUENCE [LARGE SCALE GENOMIC DNA]</scope>
    <source>
        <strain evidence="2 3">DSM 45201</strain>
    </source>
</reference>
<evidence type="ECO:0000256" key="1">
    <source>
        <dbReference type="SAM" id="MobiDB-lite"/>
    </source>
</evidence>
<accession>A0A846LS04</accession>
<evidence type="ECO:0000313" key="3">
    <source>
        <dbReference type="Proteomes" id="UP000552836"/>
    </source>
</evidence>
<dbReference type="EMBL" id="JAAMPA010000008">
    <property type="protein sequence ID" value="NIH70306.1"/>
    <property type="molecule type" value="Genomic_DNA"/>
</dbReference>
<dbReference type="AlphaFoldDB" id="A0A846LS04"/>
<name>A0A846LS04_9ACTN</name>
<feature type="region of interest" description="Disordered" evidence="1">
    <location>
        <begin position="131"/>
        <end position="155"/>
    </location>
</feature>
<protein>
    <submittedName>
        <fullName evidence="2">Uncharacterized protein</fullName>
    </submittedName>
</protein>
<evidence type="ECO:0000313" key="2">
    <source>
        <dbReference type="EMBL" id="NIH70306.1"/>
    </source>
</evidence>
<gene>
    <name evidence="2" type="ORF">FB380_004817</name>
</gene>
<feature type="compositionally biased region" description="Basic and acidic residues" evidence="1">
    <location>
        <begin position="131"/>
        <end position="140"/>
    </location>
</feature>
<dbReference type="Proteomes" id="UP000552836">
    <property type="component" value="Unassembled WGS sequence"/>
</dbReference>
<organism evidence="2 3">
    <name type="scientific">Modestobacter marinus</name>
    <dbReference type="NCBI Taxonomy" id="477641"/>
    <lineage>
        <taxon>Bacteria</taxon>
        <taxon>Bacillati</taxon>
        <taxon>Actinomycetota</taxon>
        <taxon>Actinomycetes</taxon>
        <taxon>Geodermatophilales</taxon>
        <taxon>Geodermatophilaceae</taxon>
        <taxon>Modestobacter</taxon>
    </lineage>
</organism>
<proteinExistence type="predicted"/>
<dbReference type="RefSeq" id="WP_166757846.1">
    <property type="nucleotide sequence ID" value="NZ_BAABJU010000033.1"/>
</dbReference>
<sequence length="155" mass="16125">MIFEPRASDLELVDVENALLRAAVGDYALEAAVLLLANGGHWLPLLQAAGLIDLEPDPAGGETWAQVRWDDARSALQAGTVAGDDGQELLLRAAGSLADGQPVDLGDLTGDLDQASLQLLLAALAHAAGSHDQEDPDVPHFGEPLSPLVAWPARG</sequence>